<dbReference type="InterPro" id="IPR003743">
    <property type="entry name" value="Zf-RING_7"/>
</dbReference>
<reference evidence="4 5" key="1">
    <citation type="journal article" date="2020" name="J Geophys Res Biogeosci">
        <title>Magnetotaxis as an Adaptation to Enable Bacterial Shuttling of Microbial Sulfur and Sulfur Cycling Across Aquatic Oxic#Anoxic Interfaces.</title>
        <authorList>
            <person name="Li J."/>
            <person name="Liu P."/>
            <person name="Wang J."/>
            <person name="Roberts A.P."/>
            <person name="Pan Y."/>
        </authorList>
    </citation>
    <scope>NUCLEOTIDE SEQUENCE [LARGE SCALE GENOMIC DNA]</scope>
    <source>
        <strain evidence="4 5">MYR-1_YQ</strain>
    </source>
</reference>
<name>A0ABS6S1H9_9BACT</name>
<feature type="domain" description="C4-type zinc ribbon" evidence="2">
    <location>
        <begin position="198"/>
        <end position="230"/>
    </location>
</feature>
<evidence type="ECO:0000256" key="1">
    <source>
        <dbReference type="SAM" id="Coils"/>
    </source>
</evidence>
<protein>
    <recommendedName>
        <fullName evidence="6">C4-type zinc ribbon domain-containing protein</fullName>
    </recommendedName>
</protein>
<feature type="coiled-coil region" evidence="1">
    <location>
        <begin position="143"/>
        <end position="170"/>
    </location>
</feature>
<dbReference type="RefSeq" id="WP_218253320.1">
    <property type="nucleotide sequence ID" value="NZ_JABXWD010000322.1"/>
</dbReference>
<evidence type="ECO:0000259" key="3">
    <source>
        <dbReference type="Pfam" id="PF24481"/>
    </source>
</evidence>
<evidence type="ECO:0000313" key="5">
    <source>
        <dbReference type="Proteomes" id="UP001196980"/>
    </source>
</evidence>
<evidence type="ECO:0008006" key="6">
    <source>
        <dbReference type="Google" id="ProtNLM"/>
    </source>
</evidence>
<evidence type="ECO:0000313" key="4">
    <source>
        <dbReference type="EMBL" id="MBV6342706.1"/>
    </source>
</evidence>
<accession>A0ABS6S1H9</accession>
<feature type="coiled-coil region" evidence="1">
    <location>
        <begin position="39"/>
        <end position="117"/>
    </location>
</feature>
<feature type="domain" description="CT398-like coiled coil hairpin" evidence="3">
    <location>
        <begin position="12"/>
        <end position="180"/>
    </location>
</feature>
<keyword evidence="5" id="KW-1185">Reference proteome</keyword>
<dbReference type="Proteomes" id="UP001196980">
    <property type="component" value="Unassembled WGS sequence"/>
</dbReference>
<dbReference type="InterPro" id="IPR052376">
    <property type="entry name" value="Oxidative_Scav/Glycosyltrans"/>
</dbReference>
<dbReference type="EMBL" id="JABXWD010000322">
    <property type="protein sequence ID" value="MBV6342706.1"/>
    <property type="molecule type" value="Genomic_DNA"/>
</dbReference>
<gene>
    <name evidence="4" type="ORF">HWQ67_14055</name>
</gene>
<dbReference type="Pfam" id="PF02591">
    <property type="entry name" value="Zn_ribbon_9"/>
    <property type="match status" value="1"/>
</dbReference>
<evidence type="ECO:0000259" key="2">
    <source>
        <dbReference type="Pfam" id="PF02591"/>
    </source>
</evidence>
<dbReference type="Pfam" id="PF24481">
    <property type="entry name" value="CT398_CC"/>
    <property type="match status" value="1"/>
</dbReference>
<dbReference type="InterPro" id="IPR056003">
    <property type="entry name" value="CT398_CC_hairpin"/>
</dbReference>
<dbReference type="PANTHER" id="PTHR39082">
    <property type="entry name" value="PHOSPHOLIPASE C-BETA-2-RELATED"/>
    <property type="match status" value="1"/>
</dbReference>
<proteinExistence type="predicted"/>
<comment type="caution">
    <text evidence="4">The sequence shown here is derived from an EMBL/GenBank/DDBJ whole genome shotgun (WGS) entry which is preliminary data.</text>
</comment>
<dbReference type="PANTHER" id="PTHR39082:SF1">
    <property type="entry name" value="SCAVENGER RECEPTOR CLASS A MEMBER 3"/>
    <property type="match status" value="1"/>
</dbReference>
<keyword evidence="1" id="KW-0175">Coiled coil</keyword>
<organism evidence="4 5">
    <name type="scientific">Candidatus Magnetobacterium casense</name>
    <dbReference type="NCBI Taxonomy" id="1455061"/>
    <lineage>
        <taxon>Bacteria</taxon>
        <taxon>Pseudomonadati</taxon>
        <taxon>Nitrospirota</taxon>
        <taxon>Thermodesulfovibrionia</taxon>
        <taxon>Thermodesulfovibrionales</taxon>
        <taxon>Candidatus Magnetobacteriaceae</taxon>
        <taxon>Candidatus Magnetobacterium</taxon>
    </lineage>
</organism>
<sequence length="254" mass="29985">MIKELSLLKDIQVLDTEILRLKTKTQNLPRELNTFDQSYKEAKVDFDRLKAELDATAKKRSEFERLVAEKVDRIKKLKEKTNDIKTNKEYQSRLKEVEQVEREKRTIEDEILLLMERADVTEKALKSAQNRLNIETGKIEEKRTAVTKEVQIVEKELQTLTAKRDDLIKHLNKPVYDKYMYLLQRKNSLAVVKADKEVCLGCYMNIPPQLFVEVMRNDRIITCPQCGRIMYYDDGKELEQEELERGEHIHQQAL</sequence>